<evidence type="ECO:0000259" key="2">
    <source>
        <dbReference type="Pfam" id="PF09364"/>
    </source>
</evidence>
<dbReference type="Pfam" id="PF03894">
    <property type="entry name" value="XFP"/>
    <property type="match status" value="1"/>
</dbReference>
<dbReference type="SUPFAM" id="SSF52518">
    <property type="entry name" value="Thiamin diphosphate-binding fold (THDP-binding)"/>
    <property type="match status" value="2"/>
</dbReference>
<name>A0ABW2LR32_9PSEU</name>
<reference evidence="4" key="1">
    <citation type="journal article" date="2019" name="Int. J. Syst. Evol. Microbiol.">
        <title>The Global Catalogue of Microorganisms (GCM) 10K type strain sequencing project: providing services to taxonomists for standard genome sequencing and annotation.</title>
        <authorList>
            <consortium name="The Broad Institute Genomics Platform"/>
            <consortium name="The Broad Institute Genome Sequencing Center for Infectious Disease"/>
            <person name="Wu L."/>
            <person name="Ma J."/>
        </authorList>
    </citation>
    <scope>NUCLEOTIDE SEQUENCE [LARGE SCALE GENOMIC DNA]</scope>
    <source>
        <strain evidence="4">WLHS5</strain>
    </source>
</reference>
<organism evidence="3 4">
    <name type="scientific">Saccharopolyspora griseoalba</name>
    <dbReference type="NCBI Taxonomy" id="1431848"/>
    <lineage>
        <taxon>Bacteria</taxon>
        <taxon>Bacillati</taxon>
        <taxon>Actinomycetota</taxon>
        <taxon>Actinomycetes</taxon>
        <taxon>Pseudonocardiales</taxon>
        <taxon>Pseudonocardiaceae</taxon>
        <taxon>Saccharopolyspora</taxon>
    </lineage>
</organism>
<dbReference type="EMBL" id="JBHTCJ010000022">
    <property type="protein sequence ID" value="MFC7344984.1"/>
    <property type="molecule type" value="Genomic_DNA"/>
</dbReference>
<evidence type="ECO:0000313" key="3">
    <source>
        <dbReference type="EMBL" id="MFC7344984.1"/>
    </source>
</evidence>
<feature type="region of interest" description="Disordered" evidence="1">
    <location>
        <begin position="274"/>
        <end position="293"/>
    </location>
</feature>
<accession>A0ABW2LR32</accession>
<dbReference type="InterPro" id="IPR018970">
    <property type="entry name" value="Xul5P/Fru6P_PKetolase_N"/>
</dbReference>
<comment type="caution">
    <text evidence="3">The sequence shown here is derived from an EMBL/GenBank/DDBJ whole genome shotgun (WGS) entry which is preliminary data.</text>
</comment>
<proteinExistence type="predicted"/>
<feature type="region of interest" description="Disordered" evidence="1">
    <location>
        <begin position="323"/>
        <end position="349"/>
    </location>
</feature>
<dbReference type="Proteomes" id="UP001596504">
    <property type="component" value="Unassembled WGS sequence"/>
</dbReference>
<protein>
    <recommendedName>
        <fullName evidence="2">Xylulose 5-phosphate/Fructose 6-phosphate phosphoketolase N-terminal domain-containing protein</fullName>
    </recommendedName>
</protein>
<dbReference type="PANTHER" id="PTHR31273:SF0">
    <property type="entry name" value="PHOSPHOKETOLASE-RELATED"/>
    <property type="match status" value="1"/>
</dbReference>
<dbReference type="Gene3D" id="3.40.50.970">
    <property type="match status" value="2"/>
</dbReference>
<dbReference type="InterPro" id="IPR005593">
    <property type="entry name" value="Xul5P/Fru6P_PKetolase"/>
</dbReference>
<evidence type="ECO:0000256" key="1">
    <source>
        <dbReference type="SAM" id="MobiDB-lite"/>
    </source>
</evidence>
<dbReference type="Gene3D" id="3.40.50.920">
    <property type="match status" value="1"/>
</dbReference>
<gene>
    <name evidence="3" type="ORF">ACFQRI_26535</name>
</gene>
<dbReference type="PANTHER" id="PTHR31273">
    <property type="entry name" value="PHOSPHOKETOLASE-RELATED"/>
    <property type="match status" value="1"/>
</dbReference>
<dbReference type="RefSeq" id="WP_380673305.1">
    <property type="nucleotide sequence ID" value="NZ_JBHTCJ010000022.1"/>
</dbReference>
<feature type="compositionally biased region" description="Pro residues" evidence="1">
    <location>
        <begin position="328"/>
        <end position="341"/>
    </location>
</feature>
<dbReference type="InterPro" id="IPR009014">
    <property type="entry name" value="Transketo_C/PFOR_II"/>
</dbReference>
<dbReference type="Pfam" id="PF09364">
    <property type="entry name" value="XFP_N"/>
    <property type="match status" value="1"/>
</dbReference>
<dbReference type="InterPro" id="IPR029061">
    <property type="entry name" value="THDP-binding"/>
</dbReference>
<feature type="domain" description="Xylulose 5-phosphate/Fructose 6-phosphate phosphoketolase N-terminal" evidence="2">
    <location>
        <begin position="12"/>
        <end position="328"/>
    </location>
</feature>
<keyword evidence="4" id="KW-1185">Reference proteome</keyword>
<evidence type="ECO:0000313" key="4">
    <source>
        <dbReference type="Proteomes" id="UP001596504"/>
    </source>
</evidence>
<sequence length="668" mass="71907">MASFPDDVSARHHLLWRALTYLAAAQLYLRGNVTADRPLQAGDLTASPAGHWGTVPPVAWALAGLAVQDLPVRPVIGAGHAGIVQRGYAWMTGDLGELRPRYARTRTGLEALCADFPHCDGLGAEVHPELPAGSYVGGQLGGALAFAQAAAAADDGTVVVPIIGDGEAETGETAAAWLADPVIRPRAEHAPMLPVLNLNGLRMGSASLLGTRAAREVDAYLAGTGWRTRWAHVRTASLDEARQFGHVLAQALEAVRTGERLVLVLDMPKGLTGPGAGTPACHKTPLPDPATDPRQLDELRRWLGDYQPQRLFTTAGAPRRDLVDALPRWPPNPPPQPPASPRPVQSEPVTWSRAAEDVLRAHAERGLRVFSPDELASNRLGGLTGEQWVTEVLNEPLLAAWLLGHCATGNPGVVITYEAFAPLMHTALIQHAKTLRLTAEGHRWPSVNVVVTSLGWRNCYTHGDPSLITTALGLADPAIRVYTPADPRRATAQLDRMLADHGQINLLVVDKHGPVQGPADSIDAELDHGWATWHEPENPPQVVLVSIGDLAATQLTTTLAQLDVPARHVHVHEPAVLGDPGRWPQAIPHQQWARVFPPELPMLVVTTGQPAALWPLLGPRGHRRLDIRGWHEPPAPLPDSELLRWSGMDIPSLTADVHRAARTAREAM</sequence>